<dbReference type="OrthoDB" id="9806130at2"/>
<dbReference type="Gene3D" id="3.30.565.10">
    <property type="entry name" value="Histidine kinase-like ATPase, C-terminal domain"/>
    <property type="match status" value="1"/>
</dbReference>
<dbReference type="CDD" id="cd18773">
    <property type="entry name" value="PDC1_HK_sensor"/>
    <property type="match status" value="1"/>
</dbReference>
<reference evidence="11 12" key="1">
    <citation type="submission" date="2016-06" db="EMBL/GenBank/DDBJ databases">
        <title>Draft genome of Moraxella atlantae CCUG 66109.</title>
        <authorList>
            <person name="Salva-Serra F."/>
            <person name="Engstrom-Jakobsson H."/>
            <person name="Thorell K."/>
            <person name="Gonzales-Siles L."/>
            <person name="Karlsson R."/>
            <person name="Boulund F."/>
            <person name="Engstrand L."/>
            <person name="Kristiansson E."/>
            <person name="Moore E."/>
        </authorList>
    </citation>
    <scope>NUCLEOTIDE SEQUENCE [LARGE SCALE GENOMIC DNA]</scope>
    <source>
        <strain evidence="11 12">CCUG 66109</strain>
    </source>
</reference>
<evidence type="ECO:0000313" key="12">
    <source>
        <dbReference type="Proteomes" id="UP000092508"/>
    </source>
</evidence>
<dbReference type="AlphaFoldDB" id="A0A1B8QFC5"/>
<evidence type="ECO:0000256" key="9">
    <source>
        <dbReference type="SAM" id="Phobius"/>
    </source>
</evidence>
<evidence type="ECO:0000256" key="4">
    <source>
        <dbReference type="ARBA" id="ARBA00022679"/>
    </source>
</evidence>
<dbReference type="Gene3D" id="1.10.287.130">
    <property type="match status" value="1"/>
</dbReference>
<keyword evidence="6 11" id="KW-0418">Kinase</keyword>
<evidence type="ECO:0000256" key="2">
    <source>
        <dbReference type="ARBA" id="ARBA00012438"/>
    </source>
</evidence>
<dbReference type="EC" id="2.7.13.3" evidence="2"/>
<dbReference type="PROSITE" id="PS50109">
    <property type="entry name" value="HIS_KIN"/>
    <property type="match status" value="1"/>
</dbReference>
<evidence type="ECO:0000256" key="1">
    <source>
        <dbReference type="ARBA" id="ARBA00000085"/>
    </source>
</evidence>
<dbReference type="PANTHER" id="PTHR45436:SF10">
    <property type="entry name" value="HISTIDINE KINASE"/>
    <property type="match status" value="1"/>
</dbReference>
<evidence type="ECO:0000256" key="8">
    <source>
        <dbReference type="SAM" id="MobiDB-lite"/>
    </source>
</evidence>
<dbReference type="SUPFAM" id="SSF103190">
    <property type="entry name" value="Sensory domain-like"/>
    <property type="match status" value="1"/>
</dbReference>
<evidence type="ECO:0000256" key="5">
    <source>
        <dbReference type="ARBA" id="ARBA00022692"/>
    </source>
</evidence>
<proteinExistence type="predicted"/>
<feature type="transmembrane region" description="Helical" evidence="9">
    <location>
        <begin position="43"/>
        <end position="66"/>
    </location>
</feature>
<evidence type="ECO:0000256" key="3">
    <source>
        <dbReference type="ARBA" id="ARBA00022553"/>
    </source>
</evidence>
<dbReference type="InterPro" id="IPR036890">
    <property type="entry name" value="HATPase_C_sf"/>
</dbReference>
<keyword evidence="3" id="KW-0597">Phosphoprotein</keyword>
<dbReference type="CDD" id="cd00082">
    <property type="entry name" value="HisKA"/>
    <property type="match status" value="1"/>
</dbReference>
<dbReference type="InterPro" id="IPR003594">
    <property type="entry name" value="HATPase_dom"/>
</dbReference>
<dbReference type="PANTHER" id="PTHR45436">
    <property type="entry name" value="SENSOR HISTIDINE KINASE YKOH"/>
    <property type="match status" value="1"/>
</dbReference>
<sequence>MSPIAPNTVSNPANPTNQRPYRPRPSFHALLDALFGKRVAFSVFFRIWFAVVLVIAMASGLTLYQLQKTIRPSAQRVVEDMLVDSAKLLAQMLAPYTEEDFTAATVQARFAPALAKPLAAAPSINEETPLWFDQKTASQLLVYVTDADGIVLYDSTGQAIGQDYSRWNDVYLTLRGKYGARVTRSDPKDEQTSIMYVAAPIYAHDGTLVGVVSVGKPSRTLLPYLTVSRQQLLQTILMVTLFGMVLAALVAAWLRHSVAQVSHYTAELARTPPPHFYLGKELNDLTTAIGDMKHRIENKAYVTEYVHTLTHELKSPLTAIRASGELLGDDLPAADRILFSQTILQQSDKLQHLIERLLLLAKLEQPTSRLNREPLDVGHLTQVCLSAQQAWILQKNLQYQTFIATNATLKADPFWLQQALQNAIDNAIKYAQSRFAVGVWRSLAGLHIWLINDNPQLPDYVLNRAFERYFSYQSLTDSVPTQPSSTGLGLTLIRQVIELHGGTATLRQLTLAELQTYLENSDAITVNSTTDSTAQDFKNWLMACASEVHQHSSPLFYVLLEVTLPVT</sequence>
<accession>A0A1B8QFC5</accession>
<dbReference type="STRING" id="34059.A9308_03815"/>
<keyword evidence="5 9" id="KW-0812">Transmembrane</keyword>
<keyword evidence="4" id="KW-0808">Transferase</keyword>
<name>A0A1B8QFC5_9GAMM</name>
<dbReference type="InterPro" id="IPR029151">
    <property type="entry name" value="Sensor-like_sf"/>
</dbReference>
<keyword evidence="9" id="KW-0472">Membrane</keyword>
<evidence type="ECO:0000256" key="7">
    <source>
        <dbReference type="ARBA" id="ARBA00022989"/>
    </source>
</evidence>
<dbReference type="InterPro" id="IPR036097">
    <property type="entry name" value="HisK_dim/P_sf"/>
</dbReference>
<evidence type="ECO:0000256" key="6">
    <source>
        <dbReference type="ARBA" id="ARBA00022777"/>
    </source>
</evidence>
<dbReference type="Pfam" id="PF02518">
    <property type="entry name" value="HATPase_c"/>
    <property type="match status" value="1"/>
</dbReference>
<dbReference type="Pfam" id="PF00512">
    <property type="entry name" value="HisKA"/>
    <property type="match status" value="1"/>
</dbReference>
<dbReference type="GO" id="GO:0000155">
    <property type="term" value="F:phosphorelay sensor kinase activity"/>
    <property type="evidence" value="ECO:0007669"/>
    <property type="project" value="InterPro"/>
</dbReference>
<dbReference type="SMART" id="SM00387">
    <property type="entry name" value="HATPase_c"/>
    <property type="match status" value="1"/>
</dbReference>
<evidence type="ECO:0000313" key="11">
    <source>
        <dbReference type="EMBL" id="OBX80660.1"/>
    </source>
</evidence>
<gene>
    <name evidence="11" type="ORF">A9308_03815</name>
</gene>
<dbReference type="RefSeq" id="WP_067234948.1">
    <property type="nucleotide sequence ID" value="NZ_LZMZ01000005.1"/>
</dbReference>
<dbReference type="NCBIfam" id="NF008312">
    <property type="entry name" value="PRK11100.1"/>
    <property type="match status" value="1"/>
</dbReference>
<dbReference type="SUPFAM" id="SSF55874">
    <property type="entry name" value="ATPase domain of HSP90 chaperone/DNA topoisomerase II/histidine kinase"/>
    <property type="match status" value="1"/>
</dbReference>
<feature type="region of interest" description="Disordered" evidence="8">
    <location>
        <begin position="1"/>
        <end position="21"/>
    </location>
</feature>
<keyword evidence="7 9" id="KW-1133">Transmembrane helix</keyword>
<dbReference type="InterPro" id="IPR050428">
    <property type="entry name" value="TCS_sensor_his_kinase"/>
</dbReference>
<feature type="compositionally biased region" description="Polar residues" evidence="8">
    <location>
        <begin position="1"/>
        <end position="19"/>
    </location>
</feature>
<comment type="caution">
    <text evidence="11">The sequence shown here is derived from an EMBL/GenBank/DDBJ whole genome shotgun (WGS) entry which is preliminary data.</text>
</comment>
<feature type="transmembrane region" description="Helical" evidence="9">
    <location>
        <begin position="232"/>
        <end position="254"/>
    </location>
</feature>
<dbReference type="EMBL" id="LZMZ01000005">
    <property type="protein sequence ID" value="OBX80660.1"/>
    <property type="molecule type" value="Genomic_DNA"/>
</dbReference>
<protein>
    <recommendedName>
        <fullName evidence="2">histidine kinase</fullName>
        <ecNumber evidence="2">2.7.13.3</ecNumber>
    </recommendedName>
</protein>
<dbReference type="InterPro" id="IPR003661">
    <property type="entry name" value="HisK_dim/P_dom"/>
</dbReference>
<dbReference type="SUPFAM" id="SSF47384">
    <property type="entry name" value="Homodimeric domain of signal transducing histidine kinase"/>
    <property type="match status" value="1"/>
</dbReference>
<comment type="catalytic activity">
    <reaction evidence="1">
        <text>ATP + protein L-histidine = ADP + protein N-phospho-L-histidine.</text>
        <dbReference type="EC" id="2.7.13.3"/>
    </reaction>
</comment>
<organism evidence="11 12">
    <name type="scientific">Faucicola atlantae</name>
    <dbReference type="NCBI Taxonomy" id="34059"/>
    <lineage>
        <taxon>Bacteria</taxon>
        <taxon>Pseudomonadati</taxon>
        <taxon>Pseudomonadota</taxon>
        <taxon>Gammaproteobacteria</taxon>
        <taxon>Moraxellales</taxon>
        <taxon>Moraxellaceae</taxon>
        <taxon>Faucicola</taxon>
    </lineage>
</organism>
<dbReference type="InterPro" id="IPR005467">
    <property type="entry name" value="His_kinase_dom"/>
</dbReference>
<evidence type="ECO:0000259" key="10">
    <source>
        <dbReference type="PROSITE" id="PS50109"/>
    </source>
</evidence>
<dbReference type="Proteomes" id="UP000092508">
    <property type="component" value="Unassembled WGS sequence"/>
</dbReference>
<dbReference type="Gene3D" id="3.30.450.20">
    <property type="entry name" value="PAS domain"/>
    <property type="match status" value="1"/>
</dbReference>
<feature type="domain" description="Histidine kinase" evidence="10">
    <location>
        <begin position="308"/>
        <end position="508"/>
    </location>
</feature>
<dbReference type="SMART" id="SM00388">
    <property type="entry name" value="HisKA"/>
    <property type="match status" value="1"/>
</dbReference>